<dbReference type="InterPro" id="IPR028081">
    <property type="entry name" value="Leu-bd"/>
</dbReference>
<evidence type="ECO:0000259" key="3">
    <source>
        <dbReference type="Pfam" id="PF13458"/>
    </source>
</evidence>
<dbReference type="EMBL" id="JBHRUV010000019">
    <property type="protein sequence ID" value="MFC3265734.1"/>
    <property type="molecule type" value="Genomic_DNA"/>
</dbReference>
<comment type="caution">
    <text evidence="4">The sequence shown here is derived from an EMBL/GenBank/DDBJ whole genome shotgun (WGS) entry which is preliminary data.</text>
</comment>
<name>A0ABV7LD96_9HYPH</name>
<dbReference type="PANTHER" id="PTHR47235">
    <property type="entry name" value="BLR6548 PROTEIN"/>
    <property type="match status" value="1"/>
</dbReference>
<comment type="similarity">
    <text evidence="1">Belongs to the leucine-binding protein family.</text>
</comment>
<dbReference type="SUPFAM" id="SSF53822">
    <property type="entry name" value="Periplasmic binding protein-like I"/>
    <property type="match status" value="1"/>
</dbReference>
<dbReference type="PANTHER" id="PTHR47235:SF1">
    <property type="entry name" value="BLR6548 PROTEIN"/>
    <property type="match status" value="1"/>
</dbReference>
<dbReference type="RefSeq" id="WP_376830893.1">
    <property type="nucleotide sequence ID" value="NZ_JBHLWR010000006.1"/>
</dbReference>
<dbReference type="InterPro" id="IPR028082">
    <property type="entry name" value="Peripla_BP_I"/>
</dbReference>
<dbReference type="Proteomes" id="UP001595536">
    <property type="component" value="Unassembled WGS sequence"/>
</dbReference>
<dbReference type="Pfam" id="PF13458">
    <property type="entry name" value="Peripla_BP_6"/>
    <property type="match status" value="1"/>
</dbReference>
<evidence type="ECO:0000313" key="4">
    <source>
        <dbReference type="EMBL" id="MFC3265734.1"/>
    </source>
</evidence>
<keyword evidence="2" id="KW-0732">Signal</keyword>
<gene>
    <name evidence="4" type="ORF">ACFOEX_05085</name>
</gene>
<evidence type="ECO:0000313" key="5">
    <source>
        <dbReference type="Proteomes" id="UP001595536"/>
    </source>
</evidence>
<organism evidence="4 5">
    <name type="scientific">Camelimonas abortus</name>
    <dbReference type="NCBI Taxonomy" id="1017184"/>
    <lineage>
        <taxon>Bacteria</taxon>
        <taxon>Pseudomonadati</taxon>
        <taxon>Pseudomonadota</taxon>
        <taxon>Alphaproteobacteria</taxon>
        <taxon>Hyphomicrobiales</taxon>
        <taxon>Chelatococcaceae</taxon>
        <taxon>Camelimonas</taxon>
    </lineage>
</organism>
<accession>A0ABV7LD96</accession>
<feature type="domain" description="Leucine-binding protein" evidence="3">
    <location>
        <begin position="56"/>
        <end position="404"/>
    </location>
</feature>
<sequence>MDRMTRDGCGRPPAPSRRRVLQLGGGLLAAGAAGLVAPAAPAIARSRYDQGASDSEIRIGQTTPFSGPASYAGVGGRVQIAYFGRLNKRGGLRGRKVTFIALDDAYSPPKTVEATRRLVESDQVLGLWCSVGTATQAAVQRYLNGKGVPQLMVGSGASRFNNSEEFPWTTPGMALYVTEAQTIARHVLETRPQAKIAVLHQMDEMGREYVAAFRAALGDRAKEMIVSDATYEVADPTVDSQVVKLAASGADVFLNLTVGKFVSQSLRKVRETGWKPEQYLFSGSATISLLKPAGAEAASGVLALRAARSISSPRWQDDPAVKDYYSLLDAELPNLDRSDNIGFAGYAMAVLLHQLLERCGDDLTRENLLKVATNLKGMTSPINLPGIHYSTTPQDYAPVRTFELSRYENDDWTGLRMLGLS</sequence>
<evidence type="ECO:0000256" key="2">
    <source>
        <dbReference type="ARBA" id="ARBA00022729"/>
    </source>
</evidence>
<protein>
    <submittedName>
        <fullName evidence="4">ABC transporter substrate-binding protein</fullName>
    </submittedName>
</protein>
<evidence type="ECO:0000256" key="1">
    <source>
        <dbReference type="ARBA" id="ARBA00010062"/>
    </source>
</evidence>
<dbReference type="Gene3D" id="3.40.50.2300">
    <property type="match status" value="2"/>
</dbReference>
<dbReference type="InterPro" id="IPR006311">
    <property type="entry name" value="TAT_signal"/>
</dbReference>
<dbReference type="CDD" id="cd06343">
    <property type="entry name" value="PBP1_ABC_ligand_binding-like"/>
    <property type="match status" value="1"/>
</dbReference>
<reference evidence="5" key="1">
    <citation type="journal article" date="2019" name="Int. J. Syst. Evol. Microbiol.">
        <title>The Global Catalogue of Microorganisms (GCM) 10K type strain sequencing project: providing services to taxonomists for standard genome sequencing and annotation.</title>
        <authorList>
            <consortium name="The Broad Institute Genomics Platform"/>
            <consortium name="The Broad Institute Genome Sequencing Center for Infectious Disease"/>
            <person name="Wu L."/>
            <person name="Ma J."/>
        </authorList>
    </citation>
    <scope>NUCLEOTIDE SEQUENCE [LARGE SCALE GENOMIC DNA]</scope>
    <source>
        <strain evidence="5">CCM 7941</strain>
    </source>
</reference>
<dbReference type="PROSITE" id="PS51318">
    <property type="entry name" value="TAT"/>
    <property type="match status" value="1"/>
</dbReference>
<proteinExistence type="inferred from homology"/>
<keyword evidence="5" id="KW-1185">Reference proteome</keyword>